<dbReference type="OrthoDB" id="5349052at2"/>
<dbReference type="STRING" id="144026.SAMN04488568_11038"/>
<reference evidence="2 3" key="1">
    <citation type="submission" date="2016-10" db="EMBL/GenBank/DDBJ databases">
        <authorList>
            <person name="de Groot N.N."/>
        </authorList>
    </citation>
    <scope>NUCLEOTIDE SEQUENCE [LARGE SCALE GENOMIC DNA]</scope>
    <source>
        <strain evidence="2 3">DSM 16077</strain>
    </source>
</reference>
<sequence>MKHYARTLFIALFTGLLSFAGFNALIDPFGVTGAPDIPGLTARDTRLYGDGGRVHVGDRLARGGDASILLGSSRTVDGFPHEPTGWPGEIYNAGMRGTNIFELSQAMALAARNAPLRCVVIGLDLDEFGTHSRAKATYWLSTLNDGNRALSMTRVSLSPNTFGASLQSLADNLGGGSPRVPWADSYPAGAQRERYESGVRGIYGFYLGYNFDAGRVALFERALDALTENGIQVIGFIHPLHAWREEALFRSGRSETYFEMRQALTEVFDRHAAASPGNACVEGGGAVLWDFSGFRDFASLPAPGPEQTDAHPNFYEPSHYLPHIGQAMLDSLRGDASTPGVSGVRLEPGNLAASAGAIRTRRQRWLETEDGQAATALFDALEAAGPQAETETPQFLNRDDRRSLEDKISRIAPGRAER</sequence>
<feature type="region of interest" description="Disordered" evidence="1">
    <location>
        <begin position="385"/>
        <end position="418"/>
    </location>
</feature>
<evidence type="ECO:0000313" key="3">
    <source>
        <dbReference type="Proteomes" id="UP000199759"/>
    </source>
</evidence>
<dbReference type="EMBL" id="FNHG01000010">
    <property type="protein sequence ID" value="SDM37675.1"/>
    <property type="molecule type" value="Genomic_DNA"/>
</dbReference>
<name>A0A1G9SS44_9PROT</name>
<proteinExistence type="predicted"/>
<organism evidence="2 3">
    <name type="scientific">Maricaulis salignorans</name>
    <dbReference type="NCBI Taxonomy" id="144026"/>
    <lineage>
        <taxon>Bacteria</taxon>
        <taxon>Pseudomonadati</taxon>
        <taxon>Pseudomonadota</taxon>
        <taxon>Alphaproteobacteria</taxon>
        <taxon>Maricaulales</taxon>
        <taxon>Maricaulaceae</taxon>
        <taxon>Maricaulis</taxon>
    </lineage>
</organism>
<keyword evidence="3" id="KW-1185">Reference proteome</keyword>
<protein>
    <submittedName>
        <fullName evidence="2">Uncharacterized protein</fullName>
    </submittedName>
</protein>
<dbReference type="Proteomes" id="UP000199759">
    <property type="component" value="Unassembled WGS sequence"/>
</dbReference>
<dbReference type="RefSeq" id="WP_091769955.1">
    <property type="nucleotide sequence ID" value="NZ_FNHG01000010.1"/>
</dbReference>
<gene>
    <name evidence="2" type="ORF">SAMN04488568_11038</name>
</gene>
<evidence type="ECO:0000256" key="1">
    <source>
        <dbReference type="SAM" id="MobiDB-lite"/>
    </source>
</evidence>
<evidence type="ECO:0000313" key="2">
    <source>
        <dbReference type="EMBL" id="SDM37675.1"/>
    </source>
</evidence>
<feature type="compositionally biased region" description="Basic and acidic residues" evidence="1">
    <location>
        <begin position="397"/>
        <end position="418"/>
    </location>
</feature>
<accession>A0A1G9SS44</accession>
<dbReference type="AlphaFoldDB" id="A0A1G9SS44"/>